<proteinExistence type="predicted"/>
<dbReference type="InterPro" id="IPR009057">
    <property type="entry name" value="Homeodomain-like_sf"/>
</dbReference>
<dbReference type="EMBL" id="JAGYVZ010000027">
    <property type="protein sequence ID" value="MBS7233514.1"/>
    <property type="molecule type" value="Genomic_DNA"/>
</dbReference>
<comment type="caution">
    <text evidence="5">The sequence shown here is derived from an EMBL/GenBank/DDBJ whole genome shotgun (WGS) entry which is preliminary data.</text>
</comment>
<dbReference type="PANTHER" id="PTHR43280:SF34">
    <property type="entry name" value="ARAC-FAMILY TRANSCRIPTIONAL REGULATOR"/>
    <property type="match status" value="1"/>
</dbReference>
<protein>
    <submittedName>
        <fullName evidence="5">Helix-turn-helix transcriptional regulator</fullName>
    </submittedName>
</protein>
<name>A0ABS5PGV5_9FLAO</name>
<evidence type="ECO:0000313" key="6">
    <source>
        <dbReference type="Proteomes" id="UP000722625"/>
    </source>
</evidence>
<organism evidence="5 6">
    <name type="scientific">Flavobacterium psychroterrae</name>
    <dbReference type="NCBI Taxonomy" id="2133767"/>
    <lineage>
        <taxon>Bacteria</taxon>
        <taxon>Pseudomonadati</taxon>
        <taxon>Bacteroidota</taxon>
        <taxon>Flavobacteriia</taxon>
        <taxon>Flavobacteriales</taxon>
        <taxon>Flavobacteriaceae</taxon>
        <taxon>Flavobacterium</taxon>
    </lineage>
</organism>
<keyword evidence="3" id="KW-0804">Transcription</keyword>
<dbReference type="InterPro" id="IPR018060">
    <property type="entry name" value="HTH_AraC"/>
</dbReference>
<feature type="domain" description="HTH araC/xylS-type" evidence="4">
    <location>
        <begin position="3"/>
        <end position="107"/>
    </location>
</feature>
<dbReference type="PANTHER" id="PTHR43280">
    <property type="entry name" value="ARAC-FAMILY TRANSCRIPTIONAL REGULATOR"/>
    <property type="match status" value="1"/>
</dbReference>
<dbReference type="Gene3D" id="1.10.10.60">
    <property type="entry name" value="Homeodomain-like"/>
    <property type="match status" value="2"/>
</dbReference>
<keyword evidence="1" id="KW-0805">Transcription regulation</keyword>
<accession>A0ABS5PGV5</accession>
<dbReference type="PROSITE" id="PS01124">
    <property type="entry name" value="HTH_ARAC_FAMILY_2"/>
    <property type="match status" value="1"/>
</dbReference>
<keyword evidence="2" id="KW-0238">DNA-binding</keyword>
<dbReference type="Proteomes" id="UP000722625">
    <property type="component" value="Unassembled WGS sequence"/>
</dbReference>
<keyword evidence="6" id="KW-1185">Reference proteome</keyword>
<dbReference type="SUPFAM" id="SSF46689">
    <property type="entry name" value="Homeodomain-like"/>
    <property type="match status" value="1"/>
</dbReference>
<gene>
    <name evidence="5" type="ORF">KHA90_21095</name>
</gene>
<evidence type="ECO:0000256" key="2">
    <source>
        <dbReference type="ARBA" id="ARBA00023125"/>
    </source>
</evidence>
<sequence>MVEKLIKFEKECGYLELNLKLIDLADRFDTNSTYLSKTINQYKGKNFSQYLNDLRIQYAVTKLKKEKKLRKYTVKALAEEFGFNNSESFAKAFHSNTGLHPSYFIKKLNEDLTGI</sequence>
<evidence type="ECO:0000256" key="1">
    <source>
        <dbReference type="ARBA" id="ARBA00023015"/>
    </source>
</evidence>
<evidence type="ECO:0000313" key="5">
    <source>
        <dbReference type="EMBL" id="MBS7233514.1"/>
    </source>
</evidence>
<reference evidence="5 6" key="1">
    <citation type="journal article" date="2018" name="Int. J. Syst. Evol. Microbiol.">
        <title>Flavobacterium chryseum sp. nov. and Flavobacterium psychroterrae sp. nov., novel environmental bacteria isolated from Antarctica.</title>
        <authorList>
            <person name="Kralova S."/>
            <person name="Svec P."/>
            <person name="Busse H.J."/>
            <person name="Stankova E."/>
            <person name="Vaczi P."/>
            <person name="Sedlacek I."/>
        </authorList>
    </citation>
    <scope>NUCLEOTIDE SEQUENCE [LARGE SCALE GENOMIC DNA]</scope>
    <source>
        <strain evidence="5 6">CCM 8827</strain>
    </source>
</reference>
<dbReference type="Pfam" id="PF12833">
    <property type="entry name" value="HTH_18"/>
    <property type="match status" value="1"/>
</dbReference>
<dbReference type="SMART" id="SM00342">
    <property type="entry name" value="HTH_ARAC"/>
    <property type="match status" value="1"/>
</dbReference>
<dbReference type="RefSeq" id="WP_213306141.1">
    <property type="nucleotide sequence ID" value="NZ_JAGYVZ010000027.1"/>
</dbReference>
<evidence type="ECO:0000256" key="3">
    <source>
        <dbReference type="ARBA" id="ARBA00023163"/>
    </source>
</evidence>
<evidence type="ECO:0000259" key="4">
    <source>
        <dbReference type="PROSITE" id="PS01124"/>
    </source>
</evidence>